<comment type="similarity">
    <text evidence="2">Belongs to the CRF-binding protein family.</text>
</comment>
<name>A0A8X6KCS3_TRICU</name>
<dbReference type="GO" id="GO:0043139">
    <property type="term" value="F:5'-3' DNA helicase activity"/>
    <property type="evidence" value="ECO:0007669"/>
    <property type="project" value="UniProtKB-EC"/>
</dbReference>
<keyword evidence="8" id="KW-0067">ATP-binding</keyword>
<evidence type="ECO:0000256" key="6">
    <source>
        <dbReference type="ARBA" id="ARBA00023180"/>
    </source>
</evidence>
<keyword evidence="8" id="KW-0378">Hydrolase</keyword>
<evidence type="ECO:0000256" key="1">
    <source>
        <dbReference type="ARBA" id="ARBA00004613"/>
    </source>
</evidence>
<evidence type="ECO:0000313" key="12">
    <source>
        <dbReference type="EMBL" id="GFQ69121.1"/>
    </source>
</evidence>
<dbReference type="InterPro" id="IPR056177">
    <property type="entry name" value="CRF-BP_N"/>
</dbReference>
<proteinExistence type="inferred from homology"/>
<dbReference type="SUPFAM" id="SSF49854">
    <property type="entry name" value="Spermadhesin, CUB domain"/>
    <property type="match status" value="1"/>
</dbReference>
<dbReference type="EMBL" id="BMAO01010732">
    <property type="protein sequence ID" value="GFQ69121.1"/>
    <property type="molecule type" value="Genomic_DNA"/>
</dbReference>
<protein>
    <recommendedName>
        <fullName evidence="8">ATP-dependent DNA helicase</fullName>
        <ecNumber evidence="8">5.6.2.3</ecNumber>
    </recommendedName>
</protein>
<dbReference type="GO" id="GO:0016787">
    <property type="term" value="F:hydrolase activity"/>
    <property type="evidence" value="ECO:0007669"/>
    <property type="project" value="UniProtKB-KW"/>
</dbReference>
<evidence type="ECO:0000259" key="11">
    <source>
        <dbReference type="Pfam" id="PF23541"/>
    </source>
</evidence>
<evidence type="ECO:0000256" key="2">
    <source>
        <dbReference type="ARBA" id="ARBA00008313"/>
    </source>
</evidence>
<dbReference type="GO" id="GO:0006281">
    <property type="term" value="P:DNA repair"/>
    <property type="evidence" value="ECO:0007669"/>
    <property type="project" value="UniProtKB-KW"/>
</dbReference>
<evidence type="ECO:0000313" key="13">
    <source>
        <dbReference type="Proteomes" id="UP000887116"/>
    </source>
</evidence>
<comment type="similarity">
    <text evidence="8">Belongs to the helicase family.</text>
</comment>
<dbReference type="InterPro" id="IPR056178">
    <property type="entry name" value="CRF-BP_C"/>
</dbReference>
<dbReference type="GO" id="GO:0000723">
    <property type="term" value="P:telomere maintenance"/>
    <property type="evidence" value="ECO:0007669"/>
    <property type="project" value="InterPro"/>
</dbReference>
<dbReference type="OrthoDB" id="10056927at2759"/>
<gene>
    <name evidence="12" type="primary">CRHBP_1</name>
    <name evidence="12" type="ORF">TNCT_193821</name>
</gene>
<evidence type="ECO:0000256" key="4">
    <source>
        <dbReference type="ARBA" id="ARBA00022729"/>
    </source>
</evidence>
<dbReference type="PANTHER" id="PTHR10278">
    <property type="entry name" value="CORTICOTROPIN-RELEASING FACTOR-BINDING PROTEIN"/>
    <property type="match status" value="1"/>
</dbReference>
<comment type="cofactor">
    <cofactor evidence="8">
        <name>Mg(2+)</name>
        <dbReference type="ChEBI" id="CHEBI:18420"/>
    </cofactor>
</comment>
<evidence type="ECO:0000259" key="10">
    <source>
        <dbReference type="Pfam" id="PF05970"/>
    </source>
</evidence>
<keyword evidence="13" id="KW-1185">Reference proteome</keyword>
<dbReference type="EC" id="5.6.2.3" evidence="8"/>
<dbReference type="Pfam" id="PF05428">
    <property type="entry name" value="CRF-BP_N"/>
    <property type="match status" value="1"/>
</dbReference>
<comment type="subcellular location">
    <subcellularLocation>
        <location evidence="1">Secreted</location>
    </subcellularLocation>
</comment>
<comment type="caution">
    <text evidence="12">The sequence shown here is derived from an EMBL/GenBank/DDBJ whole genome shotgun (WGS) entry which is preliminary data.</text>
</comment>
<reference evidence="12" key="1">
    <citation type="submission" date="2020-07" db="EMBL/GenBank/DDBJ databases">
        <title>Multicomponent nature underlies the extraordinary mechanical properties of spider dragline silk.</title>
        <authorList>
            <person name="Kono N."/>
            <person name="Nakamura H."/>
            <person name="Mori M."/>
            <person name="Yoshida Y."/>
            <person name="Ohtoshi R."/>
            <person name="Malay A.D."/>
            <person name="Moran D.A.P."/>
            <person name="Tomita M."/>
            <person name="Numata K."/>
            <person name="Arakawa K."/>
        </authorList>
    </citation>
    <scope>NUCLEOTIDE SEQUENCE</scope>
</reference>
<evidence type="ECO:0000256" key="7">
    <source>
        <dbReference type="ARBA" id="ARBA00024997"/>
    </source>
</evidence>
<dbReference type="GO" id="GO:0005524">
    <property type="term" value="F:ATP binding"/>
    <property type="evidence" value="ECO:0007669"/>
    <property type="project" value="UniProtKB-KW"/>
</dbReference>
<organism evidence="12 13">
    <name type="scientific">Trichonephila clavata</name>
    <name type="common">Joro spider</name>
    <name type="synonym">Nephila clavata</name>
    <dbReference type="NCBI Taxonomy" id="2740835"/>
    <lineage>
        <taxon>Eukaryota</taxon>
        <taxon>Metazoa</taxon>
        <taxon>Ecdysozoa</taxon>
        <taxon>Arthropoda</taxon>
        <taxon>Chelicerata</taxon>
        <taxon>Arachnida</taxon>
        <taxon>Araneae</taxon>
        <taxon>Araneomorphae</taxon>
        <taxon>Entelegynae</taxon>
        <taxon>Araneoidea</taxon>
        <taxon>Nephilidae</taxon>
        <taxon>Trichonephila</taxon>
    </lineage>
</organism>
<dbReference type="GO" id="GO:0005615">
    <property type="term" value="C:extracellular space"/>
    <property type="evidence" value="ECO:0007669"/>
    <property type="project" value="TreeGrafter"/>
</dbReference>
<keyword evidence="5" id="KW-1015">Disulfide bond</keyword>
<dbReference type="GO" id="GO:0009755">
    <property type="term" value="P:hormone-mediated signaling pathway"/>
    <property type="evidence" value="ECO:0007669"/>
    <property type="project" value="TreeGrafter"/>
</dbReference>
<keyword evidence="3" id="KW-0964">Secreted</keyword>
<keyword evidence="8" id="KW-0234">DNA repair</keyword>
<evidence type="ECO:0000259" key="9">
    <source>
        <dbReference type="Pfam" id="PF05428"/>
    </source>
</evidence>
<dbReference type="Pfam" id="PF23541">
    <property type="entry name" value="CRF-BP_C"/>
    <property type="match status" value="1"/>
</dbReference>
<dbReference type="InterPro" id="IPR008435">
    <property type="entry name" value="CRF-bd"/>
</dbReference>
<dbReference type="PANTHER" id="PTHR10278:SF0">
    <property type="entry name" value="CORTICOTROPIN-RELEASING FACTOR-BINDING PROTEIN"/>
    <property type="match status" value="1"/>
</dbReference>
<dbReference type="Gene3D" id="3.40.50.300">
    <property type="entry name" value="P-loop containing nucleotide triphosphate hydrolases"/>
    <property type="match status" value="1"/>
</dbReference>
<keyword evidence="8" id="KW-0347">Helicase</keyword>
<feature type="domain" description="DNA helicase Pif1-like DEAD-box helicase" evidence="10">
    <location>
        <begin position="4"/>
        <end position="207"/>
    </location>
</feature>
<keyword evidence="8" id="KW-0227">DNA damage</keyword>
<dbReference type="GO" id="GO:0051460">
    <property type="term" value="P:negative regulation of corticotropin secretion"/>
    <property type="evidence" value="ECO:0007669"/>
    <property type="project" value="TreeGrafter"/>
</dbReference>
<feature type="domain" description="Corticotropin-releasing factor binding protein N-terminal" evidence="9">
    <location>
        <begin position="273"/>
        <end position="391"/>
    </location>
</feature>
<evidence type="ECO:0000256" key="8">
    <source>
        <dbReference type="RuleBase" id="RU363044"/>
    </source>
</evidence>
<dbReference type="GO" id="GO:0006310">
    <property type="term" value="P:DNA recombination"/>
    <property type="evidence" value="ECO:0007669"/>
    <property type="project" value="UniProtKB-KW"/>
</dbReference>
<dbReference type="InterPro" id="IPR027417">
    <property type="entry name" value="P-loop_NTPase"/>
</dbReference>
<comment type="function">
    <text evidence="7">Binds CRF and inactivates it. May prevent inappropriate pituitary-adrenal stimulation in pregnancy.</text>
</comment>
<evidence type="ECO:0000256" key="5">
    <source>
        <dbReference type="ARBA" id="ARBA00023157"/>
    </source>
</evidence>
<keyword evidence="8" id="KW-0547">Nucleotide-binding</keyword>
<dbReference type="SUPFAM" id="SSF52540">
    <property type="entry name" value="P-loop containing nucleoside triphosphate hydrolases"/>
    <property type="match status" value="1"/>
</dbReference>
<evidence type="ECO:0000256" key="3">
    <source>
        <dbReference type="ARBA" id="ARBA00022525"/>
    </source>
</evidence>
<accession>A0A8X6KCS3</accession>
<dbReference type="Pfam" id="PF05970">
    <property type="entry name" value="PIF1"/>
    <property type="match status" value="1"/>
</dbReference>
<dbReference type="Proteomes" id="UP000887116">
    <property type="component" value="Unassembled WGS sequence"/>
</dbReference>
<dbReference type="AlphaFoldDB" id="A0A8X6KCS3"/>
<dbReference type="InterPro" id="IPR010285">
    <property type="entry name" value="DNA_helicase_pif1-like_DEAD"/>
</dbReference>
<feature type="domain" description="Corticotropin-releasing factor binding protein C-terminal" evidence="11">
    <location>
        <begin position="403"/>
        <end position="528"/>
    </location>
</feature>
<sequence length="545" mass="59965">MIGSERGGIVVLDATGGTGKTFLLNLLLAFVRKEIDMAVVVASSGIAETLLAGGRTAHWTFKLPLDLARSDSATCNISKGTGQGHVHKTCTLIVWDEAIRSHRNAFHALDKTLQDFQGSSAVMGEATVVLAGDFRQTLPMVTRGTPADQINAYLKNSYLWHRMEKFLSMDVEKFSLTTNMRSHIQGDLSAGHFANKLLQIGDGKVPEDPLTCLIIMSCGQIVNSPEELLSKRCIFFTFSKISRIRTGFLTEQFWQAEMMWLRSSMSPFRSRLQGKCIYVKSEEGVYMFTSPGSTQVCGLYVIADPQHTVHFTFHEFRISCEKGGLLSVVDGWELNGQFFPGTEDHPKPAENRFVEFCGENRPWKTQITSQNVGLLEFRIPVKGEGFTVAIEFLPNPKPCNAVLQQPSGVYTLRNYGQRVNCTMSIIFPETFQILASSVGTQSMPITGRTMDVETGIVKKCKKLGSEDYVEVRGGDGLDPSMMTVAEDFCGMDSVPGRSSVDVACGNSAVRLVSSGKFENSVTVSFDLLMDWGSPNLVCPTLLETA</sequence>
<keyword evidence="6" id="KW-0325">Glycoprotein</keyword>
<dbReference type="GO" id="GO:0051424">
    <property type="term" value="F:corticotropin-releasing hormone binding"/>
    <property type="evidence" value="ECO:0007669"/>
    <property type="project" value="InterPro"/>
</dbReference>
<dbReference type="InterPro" id="IPR035914">
    <property type="entry name" value="Sperma_CUB_dom_sf"/>
</dbReference>
<keyword evidence="8" id="KW-0233">DNA recombination</keyword>
<keyword evidence="4" id="KW-0732">Signal</keyword>
<comment type="catalytic activity">
    <reaction evidence="8">
        <text>ATP + H2O = ADP + phosphate + H(+)</text>
        <dbReference type="Rhea" id="RHEA:13065"/>
        <dbReference type="ChEBI" id="CHEBI:15377"/>
        <dbReference type="ChEBI" id="CHEBI:15378"/>
        <dbReference type="ChEBI" id="CHEBI:30616"/>
        <dbReference type="ChEBI" id="CHEBI:43474"/>
        <dbReference type="ChEBI" id="CHEBI:456216"/>
        <dbReference type="EC" id="5.6.2.3"/>
    </reaction>
</comment>